<dbReference type="GO" id="GO:0005737">
    <property type="term" value="C:cytoplasm"/>
    <property type="evidence" value="ECO:0007669"/>
    <property type="project" value="TreeGrafter"/>
</dbReference>
<dbReference type="CDD" id="cd03112">
    <property type="entry name" value="CobW-like"/>
    <property type="match status" value="1"/>
</dbReference>
<gene>
    <name evidence="8" type="ORF">GK108_11370</name>
</gene>
<dbReference type="Proteomes" id="UP000474175">
    <property type="component" value="Unassembled WGS sequence"/>
</dbReference>
<dbReference type="GO" id="GO:0000166">
    <property type="term" value="F:nucleotide binding"/>
    <property type="evidence" value="ECO:0007669"/>
    <property type="project" value="UniProtKB-KW"/>
</dbReference>
<accession>A0A6L9L4S1</accession>
<dbReference type="InterPro" id="IPR051316">
    <property type="entry name" value="Zinc-reg_GTPase_activator"/>
</dbReference>
<dbReference type="Gene3D" id="3.40.50.300">
    <property type="entry name" value="P-loop containing nucleotide triphosphate hydrolases"/>
    <property type="match status" value="1"/>
</dbReference>
<feature type="domain" description="CobW C-terminal" evidence="7">
    <location>
        <begin position="279"/>
        <end position="373"/>
    </location>
</feature>
<name>A0A6L9L4S1_9BACT</name>
<comment type="caution">
    <text evidence="8">The sequence shown here is derived from an EMBL/GenBank/DDBJ whole genome shotgun (WGS) entry which is preliminary data.</text>
</comment>
<reference evidence="8 9" key="1">
    <citation type="submission" date="2020-02" db="EMBL/GenBank/DDBJ databases">
        <title>Draft genome sequence of two Spirosoma agri KCTC 52727 and Spirosoma terrae KCTC 52035.</title>
        <authorList>
            <person name="Rojas J."/>
            <person name="Ambika Manirajan B."/>
            <person name="Suarez C."/>
            <person name="Ratering S."/>
            <person name="Schnell S."/>
        </authorList>
    </citation>
    <scope>NUCLEOTIDE SEQUENCE [LARGE SCALE GENOMIC DNA]</scope>
    <source>
        <strain evidence="8 9">KCTC 52035</strain>
    </source>
</reference>
<evidence type="ECO:0000256" key="2">
    <source>
        <dbReference type="ARBA" id="ARBA00022801"/>
    </source>
</evidence>
<dbReference type="InterPro" id="IPR003495">
    <property type="entry name" value="CobW/HypB/UreG_nucleotide-bd"/>
</dbReference>
<evidence type="ECO:0000256" key="5">
    <source>
        <dbReference type="ARBA" id="ARBA00045658"/>
    </source>
</evidence>
<keyword evidence="1" id="KW-0547">Nucleotide-binding</keyword>
<dbReference type="GO" id="GO:0016787">
    <property type="term" value="F:hydrolase activity"/>
    <property type="evidence" value="ECO:0007669"/>
    <property type="project" value="UniProtKB-KW"/>
</dbReference>
<organism evidence="8 9">
    <name type="scientific">Spirosoma terrae</name>
    <dbReference type="NCBI Taxonomy" id="1968276"/>
    <lineage>
        <taxon>Bacteria</taxon>
        <taxon>Pseudomonadati</taxon>
        <taxon>Bacteroidota</taxon>
        <taxon>Cytophagia</taxon>
        <taxon>Cytophagales</taxon>
        <taxon>Cytophagaceae</taxon>
        <taxon>Spirosoma</taxon>
    </lineage>
</organism>
<dbReference type="RefSeq" id="WP_163947559.1">
    <property type="nucleotide sequence ID" value="NZ_JAAFZH010000004.1"/>
</dbReference>
<evidence type="ECO:0000256" key="3">
    <source>
        <dbReference type="ARBA" id="ARBA00023186"/>
    </source>
</evidence>
<dbReference type="SUPFAM" id="SSF52540">
    <property type="entry name" value="P-loop containing nucleoside triphosphate hydrolases"/>
    <property type="match status" value="1"/>
</dbReference>
<dbReference type="Pfam" id="PF07683">
    <property type="entry name" value="CobW_C"/>
    <property type="match status" value="1"/>
</dbReference>
<evidence type="ECO:0000256" key="1">
    <source>
        <dbReference type="ARBA" id="ARBA00022741"/>
    </source>
</evidence>
<dbReference type="InterPro" id="IPR036627">
    <property type="entry name" value="CobW-likC_sf"/>
</dbReference>
<comment type="function">
    <text evidence="5">Zinc chaperone that directly transfers zinc cofactor to target proteins, thereby activating them. Zinc is transferred from the CXCC motif in the GTPase domain to the zinc binding site in target proteins in a process requiring GTP hydrolysis.</text>
</comment>
<evidence type="ECO:0000313" key="9">
    <source>
        <dbReference type="Proteomes" id="UP000474175"/>
    </source>
</evidence>
<evidence type="ECO:0000256" key="4">
    <source>
        <dbReference type="ARBA" id="ARBA00034320"/>
    </source>
</evidence>
<evidence type="ECO:0000259" key="7">
    <source>
        <dbReference type="SMART" id="SM00833"/>
    </source>
</evidence>
<dbReference type="SMART" id="SM00833">
    <property type="entry name" value="CobW_C"/>
    <property type="match status" value="1"/>
</dbReference>
<comment type="catalytic activity">
    <reaction evidence="6">
        <text>GTP + H2O = GDP + phosphate + H(+)</text>
        <dbReference type="Rhea" id="RHEA:19669"/>
        <dbReference type="ChEBI" id="CHEBI:15377"/>
        <dbReference type="ChEBI" id="CHEBI:15378"/>
        <dbReference type="ChEBI" id="CHEBI:37565"/>
        <dbReference type="ChEBI" id="CHEBI:43474"/>
        <dbReference type="ChEBI" id="CHEBI:58189"/>
    </reaction>
    <physiologicalReaction direction="left-to-right" evidence="6">
        <dbReference type="Rhea" id="RHEA:19670"/>
    </physiologicalReaction>
</comment>
<keyword evidence="3" id="KW-0143">Chaperone</keyword>
<dbReference type="PANTHER" id="PTHR13748">
    <property type="entry name" value="COBW-RELATED"/>
    <property type="match status" value="1"/>
</dbReference>
<comment type="similarity">
    <text evidence="4">Belongs to the SIMIBI class G3E GTPase family. ZNG1 subfamily.</text>
</comment>
<evidence type="ECO:0000313" key="8">
    <source>
        <dbReference type="EMBL" id="NDU95474.1"/>
    </source>
</evidence>
<dbReference type="EMBL" id="JAAFZH010000004">
    <property type="protein sequence ID" value="NDU95474.1"/>
    <property type="molecule type" value="Genomic_DNA"/>
</dbReference>
<keyword evidence="9" id="KW-1185">Reference proteome</keyword>
<keyword evidence="2" id="KW-0378">Hydrolase</keyword>
<dbReference type="InterPro" id="IPR027417">
    <property type="entry name" value="P-loop_NTPase"/>
</dbReference>
<dbReference type="SUPFAM" id="SSF90002">
    <property type="entry name" value="Hypothetical protein YjiA, C-terminal domain"/>
    <property type="match status" value="1"/>
</dbReference>
<dbReference type="Gene3D" id="3.30.1220.10">
    <property type="entry name" value="CobW-like, C-terminal domain"/>
    <property type="match status" value="1"/>
</dbReference>
<dbReference type="AlphaFoldDB" id="A0A6L9L4S1"/>
<dbReference type="InterPro" id="IPR011629">
    <property type="entry name" value="CobW-like_C"/>
</dbReference>
<dbReference type="PANTHER" id="PTHR13748:SF62">
    <property type="entry name" value="COBW DOMAIN-CONTAINING PROTEIN"/>
    <property type="match status" value="1"/>
</dbReference>
<proteinExistence type="inferred from homology"/>
<evidence type="ECO:0000256" key="6">
    <source>
        <dbReference type="ARBA" id="ARBA00049117"/>
    </source>
</evidence>
<protein>
    <submittedName>
        <fullName evidence="8">GTP-binding protein</fullName>
    </submittedName>
</protein>
<dbReference type="Pfam" id="PF02492">
    <property type="entry name" value="cobW"/>
    <property type="match status" value="1"/>
</dbReference>
<sequence length="389" mass="43942">MQLLAEGTCEDCQQRTAPILYKQLVVTVKTNHMAKNVTLLTGFLGAGKTTLLNTLMAARPQTRFALIENEYGEAGIDGQLVLRPDVDTIELSDGCICCSLNDSLLDVLEDLHDRRESFDELIIETTGIADPANVAVPFLMLPMVQREFSLRRVICLVDAELIDDQLRDTEEAIQQVSFSDVLLINKTDRVSADYLTYLTNTLRELNPFAQVLTGQKEHYPIDELMAIVRDTAFASQPASFIPTRAKPLLATPNLPTSYTGRRGQFGTLPQHHHHRHSDIVSLSFRFDESLDLTQLYHRLTTLLLFQGKDIYRIKGIIYDASRPQRWIIQSVGKNLTMIDGVSWEVDEHPESRIVFIGKLLKSEGFEKMLRQCFTKDASWQITNSDISGK</sequence>